<dbReference type="PANTHER" id="PTHR23502">
    <property type="entry name" value="MAJOR FACILITATOR SUPERFAMILY"/>
    <property type="match status" value="1"/>
</dbReference>
<feature type="transmembrane region" description="Helical" evidence="8">
    <location>
        <begin position="304"/>
        <end position="332"/>
    </location>
</feature>
<dbReference type="InterPro" id="IPR011701">
    <property type="entry name" value="MFS"/>
</dbReference>
<dbReference type="PROSITE" id="PS00216">
    <property type="entry name" value="SUGAR_TRANSPORT_1"/>
    <property type="match status" value="1"/>
</dbReference>
<gene>
    <name evidence="10" type="ORF">G3446_11975</name>
</gene>
<dbReference type="CDD" id="cd17320">
    <property type="entry name" value="MFS_MdfA_MDR_like"/>
    <property type="match status" value="1"/>
</dbReference>
<dbReference type="GO" id="GO:0005886">
    <property type="term" value="C:plasma membrane"/>
    <property type="evidence" value="ECO:0007669"/>
    <property type="project" value="UniProtKB-SubCell"/>
</dbReference>
<dbReference type="GO" id="GO:0015385">
    <property type="term" value="F:sodium:proton antiporter activity"/>
    <property type="evidence" value="ECO:0007669"/>
    <property type="project" value="TreeGrafter"/>
</dbReference>
<comment type="similarity">
    <text evidence="2 8">Belongs to the major facilitator superfamily. Bcr/CmlA family.</text>
</comment>
<evidence type="ECO:0000256" key="5">
    <source>
        <dbReference type="ARBA" id="ARBA00022692"/>
    </source>
</evidence>
<evidence type="ECO:0000313" key="11">
    <source>
        <dbReference type="Proteomes" id="UP000483379"/>
    </source>
</evidence>
<keyword evidence="8" id="KW-0997">Cell inner membrane</keyword>
<dbReference type="RefSeq" id="WP_164453069.1">
    <property type="nucleotide sequence ID" value="NZ_JAAIJQ010000031.1"/>
</dbReference>
<evidence type="ECO:0000256" key="7">
    <source>
        <dbReference type="ARBA" id="ARBA00023136"/>
    </source>
</evidence>
<evidence type="ECO:0000256" key="3">
    <source>
        <dbReference type="ARBA" id="ARBA00022448"/>
    </source>
</evidence>
<sequence length="398" mass="41722">MPIRPTLLIALGLLSGLTPFAIDLYLPSLPSIARDLGSPIELAQLSVTVYLGVFALAQLLLGPVSDVFGRRKTIGWGLILFLLAGLACMLAPSMDVLLAARAVQALGGAAVAVSVPALVRDLYEKDDYARVMGLVMLVMAMAPLVAPTLGSLIIGLTSWRAVFLFLSAIALTTTLLFFRTVGETLQAQYRHRFDLGRILRNYGRVIGNRRGLGYLLTGAASFAGMMTFIVSSPYVYIELHQLPATWFGLAFGANVALGMLFSSLNARYVRRLGADRLLRMGLLTQATAASIALAVAMIGDTPLWGIAGVAALYLSMTGVVIGNSMAGFMAFFPKMAGTASAFAGAVRFGSGAAMGSLVSLVHDGTASPLLIGMGASGLLAVGAFGILCDGFRNPRPPA</sequence>
<protein>
    <recommendedName>
        <fullName evidence="8">Bcr/CflA family efflux transporter</fullName>
    </recommendedName>
</protein>
<evidence type="ECO:0000256" key="6">
    <source>
        <dbReference type="ARBA" id="ARBA00022989"/>
    </source>
</evidence>
<dbReference type="EMBL" id="JAAIJQ010000031">
    <property type="protein sequence ID" value="NEV62600.1"/>
    <property type="molecule type" value="Genomic_DNA"/>
</dbReference>
<dbReference type="Gene3D" id="1.20.1720.10">
    <property type="entry name" value="Multidrug resistance protein D"/>
    <property type="match status" value="1"/>
</dbReference>
<evidence type="ECO:0000313" key="10">
    <source>
        <dbReference type="EMBL" id="NEV62600.1"/>
    </source>
</evidence>
<dbReference type="GO" id="GO:0042910">
    <property type="term" value="F:xenobiotic transmembrane transporter activity"/>
    <property type="evidence" value="ECO:0007669"/>
    <property type="project" value="InterPro"/>
</dbReference>
<dbReference type="NCBIfam" id="TIGR00710">
    <property type="entry name" value="efflux_Bcr_CflA"/>
    <property type="match status" value="1"/>
</dbReference>
<evidence type="ECO:0000256" key="1">
    <source>
        <dbReference type="ARBA" id="ARBA00004651"/>
    </source>
</evidence>
<feature type="transmembrane region" description="Helical" evidence="8">
    <location>
        <begin position="98"/>
        <end position="119"/>
    </location>
</feature>
<comment type="subcellular location">
    <subcellularLocation>
        <location evidence="8">Cell inner membrane</location>
        <topology evidence="8">Multi-pass membrane protein</topology>
    </subcellularLocation>
    <subcellularLocation>
        <location evidence="1">Cell membrane</location>
        <topology evidence="1">Multi-pass membrane protein</topology>
    </subcellularLocation>
</comment>
<dbReference type="InterPro" id="IPR020846">
    <property type="entry name" value="MFS_dom"/>
</dbReference>
<keyword evidence="5 8" id="KW-0812">Transmembrane</keyword>
<name>A0A6M0JYM8_9GAMM</name>
<dbReference type="InterPro" id="IPR004812">
    <property type="entry name" value="Efflux_drug-R_Bcr/CmlA"/>
</dbReference>
<accession>A0A6M0JYM8</accession>
<proteinExistence type="inferred from homology"/>
<dbReference type="Proteomes" id="UP000483379">
    <property type="component" value="Unassembled WGS sequence"/>
</dbReference>
<keyword evidence="3 8" id="KW-0813">Transport</keyword>
<feature type="transmembrane region" description="Helical" evidence="8">
    <location>
        <begin position="344"/>
        <end position="362"/>
    </location>
</feature>
<dbReference type="InterPro" id="IPR005829">
    <property type="entry name" value="Sugar_transporter_CS"/>
</dbReference>
<comment type="caution">
    <text evidence="8">Lacks conserved residue(s) required for the propagation of feature annotation.</text>
</comment>
<evidence type="ECO:0000256" key="8">
    <source>
        <dbReference type="RuleBase" id="RU365088"/>
    </source>
</evidence>
<feature type="transmembrane region" description="Helical" evidence="8">
    <location>
        <begin position="162"/>
        <end position="182"/>
    </location>
</feature>
<dbReference type="PROSITE" id="PS50850">
    <property type="entry name" value="MFS"/>
    <property type="match status" value="1"/>
</dbReference>
<dbReference type="GO" id="GO:1990961">
    <property type="term" value="P:xenobiotic detoxification by transmembrane export across the plasma membrane"/>
    <property type="evidence" value="ECO:0007669"/>
    <property type="project" value="InterPro"/>
</dbReference>
<dbReference type="InterPro" id="IPR036259">
    <property type="entry name" value="MFS_trans_sf"/>
</dbReference>
<dbReference type="AlphaFoldDB" id="A0A6M0JYM8"/>
<feature type="transmembrane region" description="Helical" evidence="8">
    <location>
        <begin position="131"/>
        <end position="156"/>
    </location>
</feature>
<evidence type="ECO:0000259" key="9">
    <source>
        <dbReference type="PROSITE" id="PS50850"/>
    </source>
</evidence>
<comment type="caution">
    <text evidence="10">The sequence shown here is derived from an EMBL/GenBank/DDBJ whole genome shotgun (WGS) entry which is preliminary data.</text>
</comment>
<feature type="transmembrane region" description="Helical" evidence="8">
    <location>
        <begin position="368"/>
        <end position="388"/>
    </location>
</feature>
<evidence type="ECO:0000256" key="4">
    <source>
        <dbReference type="ARBA" id="ARBA00022475"/>
    </source>
</evidence>
<dbReference type="SUPFAM" id="SSF103473">
    <property type="entry name" value="MFS general substrate transporter"/>
    <property type="match status" value="1"/>
</dbReference>
<dbReference type="Pfam" id="PF07690">
    <property type="entry name" value="MFS_1"/>
    <property type="match status" value="1"/>
</dbReference>
<feature type="transmembrane region" description="Helical" evidence="8">
    <location>
        <begin position="45"/>
        <end position="62"/>
    </location>
</feature>
<evidence type="ECO:0000256" key="2">
    <source>
        <dbReference type="ARBA" id="ARBA00006236"/>
    </source>
</evidence>
<feature type="transmembrane region" description="Helical" evidence="8">
    <location>
        <begin position="212"/>
        <end position="237"/>
    </location>
</feature>
<feature type="domain" description="Major facilitator superfamily (MFS) profile" evidence="9">
    <location>
        <begin position="7"/>
        <end position="392"/>
    </location>
</feature>
<keyword evidence="4" id="KW-1003">Cell membrane</keyword>
<reference evidence="10 11" key="1">
    <citation type="submission" date="2020-02" db="EMBL/GenBank/DDBJ databases">
        <title>Genome sequences of Thiorhodococcus mannitoliphagus and Thiorhodococcus minor, purple sulfur photosynthetic bacteria in the gammaproteobacterial family, Chromatiaceae.</title>
        <authorList>
            <person name="Aviles F.A."/>
            <person name="Meyer T.E."/>
            <person name="Kyndt J.A."/>
        </authorList>
    </citation>
    <scope>NUCLEOTIDE SEQUENCE [LARGE SCALE GENOMIC DNA]</scope>
    <source>
        <strain evidence="10 11">DSM 11518</strain>
    </source>
</reference>
<keyword evidence="7 8" id="KW-0472">Membrane</keyword>
<keyword evidence="11" id="KW-1185">Reference proteome</keyword>
<feature type="transmembrane region" description="Helical" evidence="8">
    <location>
        <begin position="277"/>
        <end position="298"/>
    </location>
</feature>
<organism evidence="10 11">
    <name type="scientific">Thiorhodococcus minor</name>
    <dbReference type="NCBI Taxonomy" id="57489"/>
    <lineage>
        <taxon>Bacteria</taxon>
        <taxon>Pseudomonadati</taxon>
        <taxon>Pseudomonadota</taxon>
        <taxon>Gammaproteobacteria</taxon>
        <taxon>Chromatiales</taxon>
        <taxon>Chromatiaceae</taxon>
        <taxon>Thiorhodococcus</taxon>
    </lineage>
</organism>
<dbReference type="PANTHER" id="PTHR23502:SF132">
    <property type="entry name" value="POLYAMINE TRANSPORTER 2-RELATED"/>
    <property type="match status" value="1"/>
</dbReference>
<feature type="transmembrane region" description="Helical" evidence="8">
    <location>
        <begin position="243"/>
        <end position="265"/>
    </location>
</feature>
<feature type="transmembrane region" description="Helical" evidence="8">
    <location>
        <begin position="74"/>
        <end position="92"/>
    </location>
</feature>
<dbReference type="NCBIfam" id="NF008314">
    <property type="entry name" value="PRK11102.1"/>
    <property type="match status" value="1"/>
</dbReference>
<keyword evidence="6 8" id="KW-1133">Transmembrane helix</keyword>